<dbReference type="PANTHER" id="PTHR45672:SF3">
    <property type="entry name" value="THIOREDOXIN DOMAIN-CONTAINING PROTEIN 5"/>
    <property type="match status" value="1"/>
</dbReference>
<gene>
    <name evidence="7" type="ORF">KFL_004100050</name>
</gene>
<dbReference type="CDD" id="cd02961">
    <property type="entry name" value="PDI_a_family"/>
    <property type="match status" value="1"/>
</dbReference>
<dbReference type="GO" id="GO:0005783">
    <property type="term" value="C:endoplasmic reticulum"/>
    <property type="evidence" value="ECO:0000318"/>
    <property type="project" value="GO_Central"/>
</dbReference>
<evidence type="ECO:0000256" key="4">
    <source>
        <dbReference type="RuleBase" id="RU004208"/>
    </source>
</evidence>
<feature type="signal peptide" evidence="5">
    <location>
        <begin position="1"/>
        <end position="23"/>
    </location>
</feature>
<dbReference type="OrthoDB" id="72053at2759"/>
<evidence type="ECO:0000256" key="1">
    <source>
        <dbReference type="ARBA" id="ARBA00006347"/>
    </source>
</evidence>
<dbReference type="GO" id="GO:0006457">
    <property type="term" value="P:protein folding"/>
    <property type="evidence" value="ECO:0000318"/>
    <property type="project" value="GO_Central"/>
</dbReference>
<dbReference type="Proteomes" id="UP000054558">
    <property type="component" value="Unassembled WGS sequence"/>
</dbReference>
<name>A0A1Y1IHT9_KLENI</name>
<keyword evidence="3" id="KW-0677">Repeat</keyword>
<evidence type="ECO:0000256" key="3">
    <source>
        <dbReference type="ARBA" id="ARBA00022737"/>
    </source>
</evidence>
<dbReference type="InterPro" id="IPR036249">
    <property type="entry name" value="Thioredoxin-like_sf"/>
</dbReference>
<accession>A0A1Y1IHT9</accession>
<dbReference type="InterPro" id="IPR017937">
    <property type="entry name" value="Thioredoxin_CS"/>
</dbReference>
<comment type="similarity">
    <text evidence="1 4">Belongs to the protein disulfide isomerase family.</text>
</comment>
<keyword evidence="8" id="KW-1185">Reference proteome</keyword>
<dbReference type="STRING" id="105231.A0A1Y1IHT9"/>
<sequence>MAPAKVAAVLLLALLSLAAVAQGEALLKLTDADFDTKVTDGRAWFIEFYAPWCGHCKKLAPTWEELAEKLVDHENVAIASVDCTANQAVCKKADIKGYPTLVVYYNGDAYKTYQGARSIEALEEYAVKTAAELNQEVVVEE</sequence>
<dbReference type="EMBL" id="DF237359">
    <property type="protein sequence ID" value="GAQ88217.1"/>
    <property type="molecule type" value="Genomic_DNA"/>
</dbReference>
<dbReference type="OMA" id="WCRHSRN"/>
<evidence type="ECO:0000259" key="6">
    <source>
        <dbReference type="PROSITE" id="PS51352"/>
    </source>
</evidence>
<organism evidence="7 8">
    <name type="scientific">Klebsormidium nitens</name>
    <name type="common">Green alga</name>
    <name type="synonym">Ulothrix nitens</name>
    <dbReference type="NCBI Taxonomy" id="105231"/>
    <lineage>
        <taxon>Eukaryota</taxon>
        <taxon>Viridiplantae</taxon>
        <taxon>Streptophyta</taxon>
        <taxon>Klebsormidiophyceae</taxon>
        <taxon>Klebsormidiales</taxon>
        <taxon>Klebsormidiaceae</taxon>
        <taxon>Klebsormidium</taxon>
    </lineage>
</organism>
<dbReference type="Pfam" id="PF00085">
    <property type="entry name" value="Thioredoxin"/>
    <property type="match status" value="1"/>
</dbReference>
<dbReference type="Gene3D" id="3.40.30.10">
    <property type="entry name" value="Glutaredoxin"/>
    <property type="match status" value="1"/>
</dbReference>
<dbReference type="NCBIfam" id="TIGR01126">
    <property type="entry name" value="pdi_dom"/>
    <property type="match status" value="1"/>
</dbReference>
<evidence type="ECO:0000256" key="2">
    <source>
        <dbReference type="ARBA" id="ARBA00022729"/>
    </source>
</evidence>
<keyword evidence="2 5" id="KW-0732">Signal</keyword>
<dbReference type="PROSITE" id="PS51352">
    <property type="entry name" value="THIOREDOXIN_2"/>
    <property type="match status" value="1"/>
</dbReference>
<dbReference type="PRINTS" id="PR00421">
    <property type="entry name" value="THIOREDOXIN"/>
</dbReference>
<evidence type="ECO:0000313" key="7">
    <source>
        <dbReference type="EMBL" id="GAQ88217.1"/>
    </source>
</evidence>
<feature type="chain" id="PRO_5012146543" evidence="5">
    <location>
        <begin position="24"/>
        <end position="141"/>
    </location>
</feature>
<dbReference type="PANTHER" id="PTHR45672">
    <property type="entry name" value="PROTEIN DISULFIDE-ISOMERASE C17H9.14C-RELATED"/>
    <property type="match status" value="1"/>
</dbReference>
<dbReference type="GO" id="GO:0003756">
    <property type="term" value="F:protein disulfide isomerase activity"/>
    <property type="evidence" value="ECO:0000318"/>
    <property type="project" value="GO_Central"/>
</dbReference>
<dbReference type="PROSITE" id="PS00194">
    <property type="entry name" value="THIOREDOXIN_1"/>
    <property type="match status" value="1"/>
</dbReference>
<dbReference type="InterPro" id="IPR051063">
    <property type="entry name" value="PDI"/>
</dbReference>
<dbReference type="InterPro" id="IPR005788">
    <property type="entry name" value="PDI_thioredoxin-like_dom"/>
</dbReference>
<proteinExistence type="inferred from homology"/>
<evidence type="ECO:0000313" key="8">
    <source>
        <dbReference type="Proteomes" id="UP000054558"/>
    </source>
</evidence>
<reference evidence="7 8" key="1">
    <citation type="journal article" date="2014" name="Nat. Commun.">
        <title>Klebsormidium flaccidum genome reveals primary factors for plant terrestrial adaptation.</title>
        <authorList>
            <person name="Hori K."/>
            <person name="Maruyama F."/>
            <person name="Fujisawa T."/>
            <person name="Togashi T."/>
            <person name="Yamamoto N."/>
            <person name="Seo M."/>
            <person name="Sato S."/>
            <person name="Yamada T."/>
            <person name="Mori H."/>
            <person name="Tajima N."/>
            <person name="Moriyama T."/>
            <person name="Ikeuchi M."/>
            <person name="Watanabe M."/>
            <person name="Wada H."/>
            <person name="Kobayashi K."/>
            <person name="Saito M."/>
            <person name="Masuda T."/>
            <person name="Sasaki-Sekimoto Y."/>
            <person name="Mashiguchi K."/>
            <person name="Awai K."/>
            <person name="Shimojima M."/>
            <person name="Masuda S."/>
            <person name="Iwai M."/>
            <person name="Nobusawa T."/>
            <person name="Narise T."/>
            <person name="Kondo S."/>
            <person name="Saito H."/>
            <person name="Sato R."/>
            <person name="Murakawa M."/>
            <person name="Ihara Y."/>
            <person name="Oshima-Yamada Y."/>
            <person name="Ohtaka K."/>
            <person name="Satoh M."/>
            <person name="Sonobe K."/>
            <person name="Ishii M."/>
            <person name="Ohtani R."/>
            <person name="Kanamori-Sato M."/>
            <person name="Honoki R."/>
            <person name="Miyazaki D."/>
            <person name="Mochizuki H."/>
            <person name="Umetsu J."/>
            <person name="Higashi K."/>
            <person name="Shibata D."/>
            <person name="Kamiya Y."/>
            <person name="Sato N."/>
            <person name="Nakamura Y."/>
            <person name="Tabata S."/>
            <person name="Ida S."/>
            <person name="Kurokawa K."/>
            <person name="Ohta H."/>
        </authorList>
    </citation>
    <scope>NUCLEOTIDE SEQUENCE [LARGE SCALE GENOMIC DNA]</scope>
    <source>
        <strain evidence="7 8">NIES-2285</strain>
    </source>
</reference>
<dbReference type="SUPFAM" id="SSF52833">
    <property type="entry name" value="Thioredoxin-like"/>
    <property type="match status" value="1"/>
</dbReference>
<protein>
    <submittedName>
        <fullName evidence="7">Thioredoxin domain-containing protein 5</fullName>
    </submittedName>
</protein>
<dbReference type="AlphaFoldDB" id="A0A1Y1IHT9"/>
<evidence type="ECO:0000256" key="5">
    <source>
        <dbReference type="SAM" id="SignalP"/>
    </source>
</evidence>
<dbReference type="InterPro" id="IPR013766">
    <property type="entry name" value="Thioredoxin_domain"/>
</dbReference>
<feature type="domain" description="Thioredoxin" evidence="6">
    <location>
        <begin position="6"/>
        <end position="132"/>
    </location>
</feature>